<dbReference type="Proteomes" id="UP000055590">
    <property type="component" value="Chromosome"/>
</dbReference>
<evidence type="ECO:0000256" key="5">
    <source>
        <dbReference type="ARBA" id="ARBA00023284"/>
    </source>
</evidence>
<dbReference type="InterPro" id="IPR013766">
    <property type="entry name" value="Thioredoxin_domain"/>
</dbReference>
<feature type="domain" description="Thioredoxin" evidence="7">
    <location>
        <begin position="157"/>
        <end position="355"/>
    </location>
</feature>
<reference evidence="8 9" key="1">
    <citation type="submission" date="2015-08" db="EMBL/GenBank/DDBJ databases">
        <authorList>
            <person name="Babu N.S."/>
            <person name="Beckwith C.J."/>
            <person name="Beseler K.G."/>
            <person name="Brison A."/>
            <person name="Carone J.V."/>
            <person name="Caskin T.P."/>
            <person name="Diamond M."/>
            <person name="Durham M.E."/>
            <person name="Foxe J.M."/>
            <person name="Go M."/>
            <person name="Henderson B.A."/>
            <person name="Jones I.B."/>
            <person name="McGettigan J.A."/>
            <person name="Micheletti S.J."/>
            <person name="Nasrallah M.E."/>
            <person name="Ortiz D."/>
            <person name="Piller C.R."/>
            <person name="Privatt S.R."/>
            <person name="Schneider S.L."/>
            <person name="Sharp S."/>
            <person name="Smith T.C."/>
            <person name="Stanton J.D."/>
            <person name="Ullery H.E."/>
            <person name="Wilson R.J."/>
            <person name="Serrano M.G."/>
            <person name="Buck G."/>
            <person name="Lee V."/>
            <person name="Wang Y."/>
            <person name="Carvalho R."/>
            <person name="Voegtly L."/>
            <person name="Shi R."/>
            <person name="Duckworth R."/>
            <person name="Johnson A."/>
            <person name="Loviza R."/>
            <person name="Walstead R."/>
            <person name="Shah Z."/>
            <person name="Kiflezghi M."/>
            <person name="Wade K."/>
            <person name="Ball S.L."/>
            <person name="Bradley K.W."/>
            <person name="Asai D.J."/>
            <person name="Bowman C.A."/>
            <person name="Russell D.A."/>
            <person name="Pope W.H."/>
            <person name="Jacobs-Sera D."/>
            <person name="Hendrix R.W."/>
            <person name="Hatfull G.F."/>
        </authorList>
    </citation>
    <scope>NUCLEOTIDE SEQUENCE [LARGE SCALE GENOMIC DNA]</scope>
    <source>
        <strain evidence="8 9">DSM 27710</strain>
    </source>
</reference>
<keyword evidence="4" id="KW-1015">Disulfide bond</keyword>
<dbReference type="PROSITE" id="PS51257">
    <property type="entry name" value="PROKAR_LIPOPROTEIN"/>
    <property type="match status" value="1"/>
</dbReference>
<dbReference type="GO" id="GO:0016491">
    <property type="term" value="F:oxidoreductase activity"/>
    <property type="evidence" value="ECO:0007669"/>
    <property type="project" value="UniProtKB-KW"/>
</dbReference>
<organism evidence="8 9">
    <name type="scientific">Vulgatibacter incomptus</name>
    <dbReference type="NCBI Taxonomy" id="1391653"/>
    <lineage>
        <taxon>Bacteria</taxon>
        <taxon>Pseudomonadati</taxon>
        <taxon>Myxococcota</taxon>
        <taxon>Myxococcia</taxon>
        <taxon>Myxococcales</taxon>
        <taxon>Cystobacterineae</taxon>
        <taxon>Vulgatibacteraceae</taxon>
        <taxon>Vulgatibacter</taxon>
    </lineage>
</organism>
<keyword evidence="9" id="KW-1185">Reference proteome</keyword>
<sequence>MNRLLVPLAAVLLAAVAGCSNTSSVGANGGVAGAAARGTAEDPSTVVATIGDKKITLGDLDKSIRGKLSTLEREHRQKLHELRQGSLEGMVAKQLMEAEAKKRGMSEEDMLRAEVEGKTAAPSDEEIRAFYDQNAGAPGLPPFDQAKERIGQFLTAQKQQKAVMDFLDKLKTDAKVEITLAEPEAPAVHVEAIGPSRGAKDAPVTIVEFSDFECPFCSRANATLTQVEEAYAGKVRVVFRDYPLPFHASAQKAAEAGHCADEQGKFWELHDKMFGNQRALGVDELKGYAKELGLDSAKFDACLDGGKMAEKVSANAEAGEEAGVTGTPAFFINGKLLSGALPFDEFKKVIDAELAKAGVKTAEN</sequence>
<evidence type="ECO:0000256" key="3">
    <source>
        <dbReference type="ARBA" id="ARBA00023002"/>
    </source>
</evidence>
<dbReference type="SUPFAM" id="SSF52833">
    <property type="entry name" value="Thioredoxin-like"/>
    <property type="match status" value="1"/>
</dbReference>
<dbReference type="InterPro" id="IPR012336">
    <property type="entry name" value="Thioredoxin-like_fold"/>
</dbReference>
<dbReference type="Gene3D" id="3.40.30.10">
    <property type="entry name" value="Glutaredoxin"/>
    <property type="match status" value="1"/>
</dbReference>
<dbReference type="AlphaFoldDB" id="A0A0K1PCS7"/>
<dbReference type="PROSITE" id="PS51352">
    <property type="entry name" value="THIOREDOXIN_2"/>
    <property type="match status" value="1"/>
</dbReference>
<dbReference type="Pfam" id="PF13624">
    <property type="entry name" value="SurA_N_3"/>
    <property type="match status" value="1"/>
</dbReference>
<evidence type="ECO:0000256" key="4">
    <source>
        <dbReference type="ARBA" id="ARBA00023157"/>
    </source>
</evidence>
<dbReference type="EMBL" id="CP012332">
    <property type="protein sequence ID" value="AKU91343.1"/>
    <property type="molecule type" value="Genomic_DNA"/>
</dbReference>
<dbReference type="RefSeq" id="WP_050725668.1">
    <property type="nucleotide sequence ID" value="NZ_CP012332.1"/>
</dbReference>
<dbReference type="PANTHER" id="PTHR13887:SF14">
    <property type="entry name" value="DISULFIDE BOND FORMATION PROTEIN D"/>
    <property type="match status" value="1"/>
</dbReference>
<dbReference type="STRING" id="1391653.AKJ08_1730"/>
<accession>A0A0K1PCS7</accession>
<keyword evidence="5" id="KW-0676">Redox-active center</keyword>
<protein>
    <submittedName>
        <fullName evidence="8">Periplasmic thiol:disulfide interchange protein DsbA</fullName>
    </submittedName>
</protein>
<comment type="similarity">
    <text evidence="1">Belongs to the thioredoxin family. DsbA subfamily.</text>
</comment>
<evidence type="ECO:0000256" key="6">
    <source>
        <dbReference type="SAM" id="SignalP"/>
    </source>
</evidence>
<dbReference type="KEGG" id="vin:AKJ08_1730"/>
<name>A0A0K1PCS7_9BACT</name>
<evidence type="ECO:0000256" key="2">
    <source>
        <dbReference type="ARBA" id="ARBA00022729"/>
    </source>
</evidence>
<dbReference type="Gene3D" id="1.10.4030.10">
    <property type="entry name" value="Porin chaperone SurA, peptide-binding domain"/>
    <property type="match status" value="2"/>
</dbReference>
<evidence type="ECO:0000313" key="9">
    <source>
        <dbReference type="Proteomes" id="UP000055590"/>
    </source>
</evidence>
<dbReference type="SUPFAM" id="SSF109998">
    <property type="entry name" value="Triger factor/SurA peptide-binding domain-like"/>
    <property type="match status" value="1"/>
</dbReference>
<proteinExistence type="inferred from homology"/>
<dbReference type="OrthoDB" id="9784686at2"/>
<dbReference type="PANTHER" id="PTHR13887">
    <property type="entry name" value="GLUTATHIONE S-TRANSFERASE KAPPA"/>
    <property type="match status" value="1"/>
</dbReference>
<evidence type="ECO:0000259" key="7">
    <source>
        <dbReference type="PROSITE" id="PS51352"/>
    </source>
</evidence>
<gene>
    <name evidence="8" type="ORF">AKJ08_1730</name>
</gene>
<feature type="signal peptide" evidence="6">
    <location>
        <begin position="1"/>
        <end position="27"/>
    </location>
</feature>
<dbReference type="InterPro" id="IPR036249">
    <property type="entry name" value="Thioredoxin-like_sf"/>
</dbReference>
<keyword evidence="2 6" id="KW-0732">Signal</keyword>
<feature type="chain" id="PRO_5005465882" evidence="6">
    <location>
        <begin position="28"/>
        <end position="364"/>
    </location>
</feature>
<dbReference type="InterPro" id="IPR027304">
    <property type="entry name" value="Trigger_fact/SurA_dom_sf"/>
</dbReference>
<evidence type="ECO:0000313" key="8">
    <source>
        <dbReference type="EMBL" id="AKU91343.1"/>
    </source>
</evidence>
<keyword evidence="3" id="KW-0560">Oxidoreductase</keyword>
<evidence type="ECO:0000256" key="1">
    <source>
        <dbReference type="ARBA" id="ARBA00005791"/>
    </source>
</evidence>
<dbReference type="Pfam" id="PF13462">
    <property type="entry name" value="Thioredoxin_4"/>
    <property type="match status" value="1"/>
</dbReference>